<name>A0AAW9DVW2_ACIAO</name>
<feature type="compositionally biased region" description="Low complexity" evidence="1">
    <location>
        <begin position="57"/>
        <end position="66"/>
    </location>
</feature>
<dbReference type="EMBL" id="JAWXYB010000018">
    <property type="protein sequence ID" value="MDX5932746.1"/>
    <property type="molecule type" value="Genomic_DNA"/>
</dbReference>
<dbReference type="AlphaFoldDB" id="A0AAW9DVW2"/>
<organism evidence="2 3">
    <name type="scientific">Acidiphilium acidophilum</name>
    <name type="common">Thiobacillus acidophilus</name>
    <dbReference type="NCBI Taxonomy" id="76588"/>
    <lineage>
        <taxon>Bacteria</taxon>
        <taxon>Pseudomonadati</taxon>
        <taxon>Pseudomonadota</taxon>
        <taxon>Alphaproteobacteria</taxon>
        <taxon>Acetobacterales</taxon>
        <taxon>Acidocellaceae</taxon>
        <taxon>Acidiphilium</taxon>
    </lineage>
</organism>
<dbReference type="RefSeq" id="WP_319615599.1">
    <property type="nucleotide sequence ID" value="NZ_JAWXYB010000018.1"/>
</dbReference>
<reference evidence="2 3" key="1">
    <citation type="submission" date="2023-11" db="EMBL/GenBank/DDBJ databases">
        <title>MicrobeMod: A computational toolkit for identifying prokaryotic methylation and restriction-modification with nanopore sequencing.</title>
        <authorList>
            <person name="Crits-Christoph A."/>
            <person name="Kang S.C."/>
            <person name="Lee H."/>
            <person name="Ostrov N."/>
        </authorList>
    </citation>
    <scope>NUCLEOTIDE SEQUENCE [LARGE SCALE GENOMIC DNA]</scope>
    <source>
        <strain evidence="2 3">DSMZ 700</strain>
    </source>
</reference>
<comment type="caution">
    <text evidence="2">The sequence shown here is derived from an EMBL/GenBank/DDBJ whole genome shotgun (WGS) entry which is preliminary data.</text>
</comment>
<evidence type="ECO:0000256" key="1">
    <source>
        <dbReference type="SAM" id="MobiDB-lite"/>
    </source>
</evidence>
<protein>
    <submittedName>
        <fullName evidence="2">Uncharacterized protein</fullName>
    </submittedName>
</protein>
<proteinExistence type="predicted"/>
<keyword evidence="3" id="KW-1185">Reference proteome</keyword>
<accession>A0AAW9DVW2</accession>
<dbReference type="Proteomes" id="UP001279553">
    <property type="component" value="Unassembled WGS sequence"/>
</dbReference>
<evidence type="ECO:0000313" key="2">
    <source>
        <dbReference type="EMBL" id="MDX5932746.1"/>
    </source>
</evidence>
<sequence length="76" mass="7928">MSEPETEIDTLDRLEAALGRIAASAGRPDRPRPDEQRRQVAEALDRMIGQLRAALAATGDDAGDGAPVDTAQGEGG</sequence>
<feature type="region of interest" description="Disordered" evidence="1">
    <location>
        <begin position="57"/>
        <end position="76"/>
    </location>
</feature>
<gene>
    <name evidence="2" type="ORF">SIL87_18500</name>
</gene>
<evidence type="ECO:0000313" key="3">
    <source>
        <dbReference type="Proteomes" id="UP001279553"/>
    </source>
</evidence>